<dbReference type="eggNOG" id="COG0457">
    <property type="taxonomic scope" value="Bacteria"/>
</dbReference>
<dbReference type="InterPro" id="IPR051012">
    <property type="entry name" value="CellSynth/LPSAsmb/PSIAsmb"/>
</dbReference>
<name>A9F861_SORC5</name>
<protein>
    <submittedName>
        <fullName evidence="4">Uncharacterized protein</fullName>
    </submittedName>
</protein>
<dbReference type="PANTHER" id="PTHR45586">
    <property type="entry name" value="TPR REPEAT-CONTAINING PROTEIN PA4667"/>
    <property type="match status" value="1"/>
</dbReference>
<dbReference type="PANTHER" id="PTHR45586:SF1">
    <property type="entry name" value="LIPOPOLYSACCHARIDE ASSEMBLY PROTEIN B"/>
    <property type="match status" value="1"/>
</dbReference>
<dbReference type="PROSITE" id="PS50005">
    <property type="entry name" value="TPR"/>
    <property type="match status" value="1"/>
</dbReference>
<accession>A9F861</accession>
<keyword evidence="5" id="KW-1185">Reference proteome</keyword>
<dbReference type="InterPro" id="IPR019734">
    <property type="entry name" value="TPR_rpt"/>
</dbReference>
<evidence type="ECO:0000313" key="4">
    <source>
        <dbReference type="EMBL" id="CAN94627.1"/>
    </source>
</evidence>
<dbReference type="Proteomes" id="UP000002139">
    <property type="component" value="Chromosome"/>
</dbReference>
<dbReference type="AlphaFoldDB" id="A9F861"/>
<dbReference type="SUPFAM" id="SSF48452">
    <property type="entry name" value="TPR-like"/>
    <property type="match status" value="2"/>
</dbReference>
<dbReference type="KEGG" id="scl:sce4463"/>
<feature type="repeat" description="TPR" evidence="3">
    <location>
        <begin position="310"/>
        <end position="343"/>
    </location>
</feature>
<evidence type="ECO:0000256" key="3">
    <source>
        <dbReference type="PROSITE-ProRule" id="PRU00339"/>
    </source>
</evidence>
<dbReference type="SMART" id="SM00028">
    <property type="entry name" value="TPR"/>
    <property type="match status" value="5"/>
</dbReference>
<evidence type="ECO:0000256" key="2">
    <source>
        <dbReference type="ARBA" id="ARBA00022803"/>
    </source>
</evidence>
<keyword evidence="1" id="KW-0677">Repeat</keyword>
<reference evidence="4 5" key="1">
    <citation type="journal article" date="2007" name="Nat. Biotechnol.">
        <title>Complete genome sequence of the myxobacterium Sorangium cellulosum.</title>
        <authorList>
            <person name="Schneiker S."/>
            <person name="Perlova O."/>
            <person name="Kaiser O."/>
            <person name="Gerth K."/>
            <person name="Alici A."/>
            <person name="Altmeyer M.O."/>
            <person name="Bartels D."/>
            <person name="Bekel T."/>
            <person name="Beyer S."/>
            <person name="Bode E."/>
            <person name="Bode H.B."/>
            <person name="Bolten C.J."/>
            <person name="Choudhuri J.V."/>
            <person name="Doss S."/>
            <person name="Elnakady Y.A."/>
            <person name="Frank B."/>
            <person name="Gaigalat L."/>
            <person name="Goesmann A."/>
            <person name="Groeger C."/>
            <person name="Gross F."/>
            <person name="Jelsbak L."/>
            <person name="Jelsbak L."/>
            <person name="Kalinowski J."/>
            <person name="Kegler C."/>
            <person name="Knauber T."/>
            <person name="Konietzny S."/>
            <person name="Kopp M."/>
            <person name="Krause L."/>
            <person name="Krug D."/>
            <person name="Linke B."/>
            <person name="Mahmud T."/>
            <person name="Martinez-Arias R."/>
            <person name="McHardy A.C."/>
            <person name="Merai M."/>
            <person name="Meyer F."/>
            <person name="Mormann S."/>
            <person name="Munoz-Dorado J."/>
            <person name="Perez J."/>
            <person name="Pradella S."/>
            <person name="Rachid S."/>
            <person name="Raddatz G."/>
            <person name="Rosenau F."/>
            <person name="Rueckert C."/>
            <person name="Sasse F."/>
            <person name="Scharfe M."/>
            <person name="Schuster S.C."/>
            <person name="Suen G."/>
            <person name="Treuner-Lange A."/>
            <person name="Velicer G.J."/>
            <person name="Vorholter F.-J."/>
            <person name="Weissman K.J."/>
            <person name="Welch R.D."/>
            <person name="Wenzel S.C."/>
            <person name="Whitworth D.E."/>
            <person name="Wilhelm S."/>
            <person name="Wittmann C."/>
            <person name="Bloecker H."/>
            <person name="Puehler A."/>
            <person name="Mueller R."/>
        </authorList>
    </citation>
    <scope>NUCLEOTIDE SEQUENCE [LARGE SCALE GENOMIC DNA]</scope>
    <source>
        <strain evidence="5">So ce56</strain>
    </source>
</reference>
<dbReference type="Gene3D" id="1.25.40.10">
    <property type="entry name" value="Tetratricopeptide repeat domain"/>
    <property type="match status" value="3"/>
</dbReference>
<dbReference type="Pfam" id="PF13181">
    <property type="entry name" value="TPR_8"/>
    <property type="match status" value="1"/>
</dbReference>
<proteinExistence type="predicted"/>
<dbReference type="HOGENOM" id="CLU_008467_0_0_7"/>
<dbReference type="OrthoDB" id="5244639at2"/>
<gene>
    <name evidence="4" type="ordered locus">sce4463</name>
</gene>
<organism evidence="4 5">
    <name type="scientific">Sorangium cellulosum (strain So ce56)</name>
    <name type="common">Polyangium cellulosum (strain So ce56)</name>
    <dbReference type="NCBI Taxonomy" id="448385"/>
    <lineage>
        <taxon>Bacteria</taxon>
        <taxon>Pseudomonadati</taxon>
        <taxon>Myxococcota</taxon>
        <taxon>Polyangia</taxon>
        <taxon>Polyangiales</taxon>
        <taxon>Polyangiaceae</taxon>
        <taxon>Sorangium</taxon>
    </lineage>
</organism>
<sequence length="1160" mass="126099">MRLAIVATPSLHRDQRPAPGSLDGDLIRARLSLDDAGFRVIDVDPARDLAEQLDTLFDEVVATRRTLVDAEDAARDDASTLLLFYASSAVALSPDGELFLCLDPENPGLGDALGDIAAVFRDRARGEVLFVLECHHGPGATSRAVVAAAEQAVASSVTGVELLVAAHPIGSLDADLPSVLTRAFVEHLDEAEPERGLTAEAIFRRVEGNAELASAIPCFARTGGRGSFAVLVPRGGAPGAPPAERPEAAQLVVADERDAATTPAPAPDDPVGQYLAAGDMLAAAADLEGALTAYKKALALVGVAHRDARAEVHLRIAQTRWRQERHREAIESFDKALALAPEHRPALEALVELHLAARDFVRLRIAEERLLTRVEGDGDRFGLLVQSAERWESIAGEPARALELLERARELRPDDPAVLRGLGRLYQAAGDVEASIEARRCLIERMEEPRERALALLELARAAMQGEARATLTEVTRERDGIELLERALDADPTFLDPLSLIAILLSARQEWGELELAYRRMLERAQRISDVRVRSDVTWELCRRLGMLFRDHLEDPSSALEAFEGAVDERPDDIPGRLSAASLARAAGRLERAAAHLQAAAVLDPGNVQVFHDLFDTFQKLRRVDQAWSAASVAVYLGAAEARERFIFEEHRPAGLVQPARGLSVATWDLLRAGDRDRALEEVLASVAGAAIRARFAQRVREKRAPQLDPAARADAERNAAGVVRLFSWASRCLGIAAPAVYLRKDAPIAVAAVAVEEPSVLVGGEALRGRTAAELAFLVGSHVAYHVGPHRLLLHFPSLEELGVCLAAAVKVARPSELVPADLEGAVLALVPLLDEHLTESERDALEAAVFELYEIRAPLDLAHWVGSVERCAARVGYLLTGDLSVAASSLSAGRRAGRADARGEDRRSPLVHGLGRLPRLARGARRRDRALSVPVRGPARDGWTPAPLRGRALGAGLVAAERSTARRPARSLLALEVREVRVVARRAAEEAGDERSRLDAAALREHLVAERARDGGVQQAFLLEAGEHVARERQRPLVAVVARVVGDEVPEARLQVRPLHEGERLVRALRLLHDHGRVEARIAGVELQIDRREGELPLRRERSTEASRAGHRLEEGVRDLLAGRVVLREQIEHLARPRPLLEHLARRLDEVAHRRGP</sequence>
<dbReference type="InterPro" id="IPR011990">
    <property type="entry name" value="TPR-like_helical_dom_sf"/>
</dbReference>
<evidence type="ECO:0000313" key="5">
    <source>
        <dbReference type="Proteomes" id="UP000002139"/>
    </source>
</evidence>
<dbReference type="EMBL" id="AM746676">
    <property type="protein sequence ID" value="CAN94627.1"/>
    <property type="molecule type" value="Genomic_DNA"/>
</dbReference>
<dbReference type="BioCyc" id="SCEL448385:SCE_RS51510-MONOMER"/>
<evidence type="ECO:0000256" key="1">
    <source>
        <dbReference type="ARBA" id="ARBA00022737"/>
    </source>
</evidence>
<dbReference type="Pfam" id="PF14559">
    <property type="entry name" value="TPR_19"/>
    <property type="match status" value="1"/>
</dbReference>
<dbReference type="STRING" id="448385.sce4463"/>
<keyword evidence="2 3" id="KW-0802">TPR repeat</keyword>